<feature type="transmembrane region" description="Helical" evidence="5">
    <location>
        <begin position="184"/>
        <end position="207"/>
    </location>
</feature>
<keyword evidence="4 5" id="KW-0472">Membrane</keyword>
<protein>
    <submittedName>
        <fullName evidence="6">Cysteine biosynthesis protein CysZ</fullName>
    </submittedName>
</protein>
<keyword evidence="3 5" id="KW-1133">Transmembrane helix</keyword>
<evidence type="ECO:0000313" key="6">
    <source>
        <dbReference type="EMBL" id="KAA2215099.1"/>
    </source>
</evidence>
<comment type="caution">
    <text evidence="6">The sequence shown here is derived from an EMBL/GenBank/DDBJ whole genome shotgun (WGS) entry which is preliminary data.</text>
</comment>
<gene>
    <name evidence="6" type="ORF">F0Q34_05390</name>
</gene>
<dbReference type="Pfam" id="PF07264">
    <property type="entry name" value="EI24"/>
    <property type="match status" value="1"/>
</dbReference>
<comment type="subcellular location">
    <subcellularLocation>
        <location evidence="1">Membrane</location>
        <topology evidence="1">Multi-pass membrane protein</topology>
    </subcellularLocation>
</comment>
<evidence type="ECO:0000256" key="2">
    <source>
        <dbReference type="ARBA" id="ARBA00022692"/>
    </source>
</evidence>
<dbReference type="AlphaFoldDB" id="A0A5B2TLL6"/>
<proteinExistence type="predicted"/>
<dbReference type="InterPro" id="IPR059112">
    <property type="entry name" value="CysZ/EI24"/>
</dbReference>
<feature type="transmembrane region" description="Helical" evidence="5">
    <location>
        <begin position="121"/>
        <end position="139"/>
    </location>
</feature>
<dbReference type="OrthoDB" id="5421146at2"/>
<dbReference type="RefSeq" id="WP_149811051.1">
    <property type="nucleotide sequence ID" value="NZ_VUKA01000001.1"/>
</dbReference>
<keyword evidence="7" id="KW-1185">Reference proteome</keyword>
<feature type="transmembrane region" description="Helical" evidence="5">
    <location>
        <begin position="23"/>
        <end position="42"/>
    </location>
</feature>
<feature type="transmembrane region" description="Helical" evidence="5">
    <location>
        <begin position="145"/>
        <end position="164"/>
    </location>
</feature>
<name>A0A5B2TLL6_9PROT</name>
<dbReference type="Proteomes" id="UP000322110">
    <property type="component" value="Unassembled WGS sequence"/>
</dbReference>
<keyword evidence="2 5" id="KW-0812">Transmembrane</keyword>
<accession>A0A5B2TLL6</accession>
<evidence type="ECO:0000256" key="3">
    <source>
        <dbReference type="ARBA" id="ARBA00022989"/>
    </source>
</evidence>
<dbReference type="EMBL" id="VUKA01000001">
    <property type="protein sequence ID" value="KAA2215099.1"/>
    <property type="molecule type" value="Genomic_DNA"/>
</dbReference>
<evidence type="ECO:0000256" key="5">
    <source>
        <dbReference type="SAM" id="Phobius"/>
    </source>
</evidence>
<reference evidence="6 7" key="1">
    <citation type="journal article" date="2015" name="Int. J. Syst. Evol. Microbiol.">
        <title>Roseomonas oryzae sp. nov., isolated from paddy rhizosphere soil.</title>
        <authorList>
            <person name="Ramaprasad E.V."/>
            <person name="Sasikala Ch."/>
            <person name="Ramana Ch.V."/>
        </authorList>
    </citation>
    <scope>NUCLEOTIDE SEQUENCE [LARGE SCALE GENOMIC DNA]</scope>
    <source>
        <strain evidence="6 7">KCTC 42542</strain>
    </source>
</reference>
<evidence type="ECO:0000313" key="7">
    <source>
        <dbReference type="Proteomes" id="UP000322110"/>
    </source>
</evidence>
<sequence>MRAVPASLLLPLRQIGDPGFRRPLLKGVGAALLAFAGLAWLADWGAGALAGGQGWMATAAGLLGGALVLIGAIWLFVPVMLVITGLFLDDVADAVERRFYPGLPEAQGAPLAAQIRANLAMSVRLLLLSLLILPLAIALPPVGVLLFWAVATVSLGYGLFEGVAQRRMSVPESRRLRRHRRSEVLAVGGVLAALAVVPFGNLLVPVLGTAAMTHLLHRRGAATAAKA</sequence>
<organism evidence="6 7">
    <name type="scientific">Teichococcus oryzae</name>
    <dbReference type="NCBI Taxonomy" id="1608942"/>
    <lineage>
        <taxon>Bacteria</taxon>
        <taxon>Pseudomonadati</taxon>
        <taxon>Pseudomonadota</taxon>
        <taxon>Alphaproteobacteria</taxon>
        <taxon>Acetobacterales</taxon>
        <taxon>Roseomonadaceae</taxon>
        <taxon>Roseomonas</taxon>
    </lineage>
</organism>
<evidence type="ECO:0000256" key="1">
    <source>
        <dbReference type="ARBA" id="ARBA00004141"/>
    </source>
</evidence>
<feature type="transmembrane region" description="Helical" evidence="5">
    <location>
        <begin position="62"/>
        <end position="88"/>
    </location>
</feature>
<evidence type="ECO:0000256" key="4">
    <source>
        <dbReference type="ARBA" id="ARBA00023136"/>
    </source>
</evidence>